<dbReference type="PANTHER" id="PTHR45726">
    <property type="entry name" value="LEUKOTRIENE A-4 HYDROLASE"/>
    <property type="match status" value="1"/>
</dbReference>
<feature type="active site" description="Proton donor" evidence="1">
    <location>
        <position position="497"/>
    </location>
</feature>
<evidence type="ECO:0000256" key="2">
    <source>
        <dbReference type="PIRSR" id="PIRSR634015-3"/>
    </source>
</evidence>
<evidence type="ECO:0000313" key="6">
    <source>
        <dbReference type="Proteomes" id="UP000288943"/>
    </source>
</evidence>
<keyword evidence="2" id="KW-0479">Metal-binding</keyword>
<dbReference type="InterPro" id="IPR014782">
    <property type="entry name" value="Peptidase_M1_dom"/>
</dbReference>
<dbReference type="PANTHER" id="PTHR45726:SF3">
    <property type="entry name" value="LEUKOTRIENE A-4 HYDROLASE"/>
    <property type="match status" value="1"/>
</dbReference>
<dbReference type="InterPro" id="IPR027268">
    <property type="entry name" value="Peptidase_M4/M1_CTD_sf"/>
</dbReference>
<feature type="active site" description="Proton acceptor" evidence="1">
    <location>
        <position position="423"/>
    </location>
</feature>
<feature type="binding site" evidence="2">
    <location>
        <position position="445"/>
    </location>
    <ligand>
        <name>Zn(2+)</name>
        <dbReference type="ChEBI" id="CHEBI:29105"/>
        <note>catalytic</note>
    </ligand>
</feature>
<feature type="domain" description="Peptidase M1 membrane alanine aminopeptidase" evidence="4">
    <location>
        <begin position="362"/>
        <end position="556"/>
    </location>
</feature>
<dbReference type="KEGG" id="pchi:PC41400_29465"/>
<reference evidence="5 6" key="1">
    <citation type="submission" date="2018-01" db="EMBL/GenBank/DDBJ databases">
        <title>The whole genome sequencing and assembly of Paenibacillus chitinolyticus KCCM 41400 strain.</title>
        <authorList>
            <person name="Kim J.-Y."/>
            <person name="Park M.-K."/>
            <person name="Lee Y.-J."/>
            <person name="Yi H."/>
            <person name="Bahn Y.-S."/>
            <person name="Kim J.F."/>
            <person name="Lee D.-W."/>
        </authorList>
    </citation>
    <scope>NUCLEOTIDE SEQUENCE [LARGE SCALE GENOMIC DNA]</scope>
    <source>
        <strain evidence="5 6">KCCM 41400</strain>
    </source>
</reference>
<dbReference type="EMBL" id="CP026520">
    <property type="protein sequence ID" value="QAV21561.1"/>
    <property type="molecule type" value="Genomic_DNA"/>
</dbReference>
<organism evidence="5 6">
    <name type="scientific">Paenibacillus chitinolyticus</name>
    <dbReference type="NCBI Taxonomy" id="79263"/>
    <lineage>
        <taxon>Bacteria</taxon>
        <taxon>Bacillati</taxon>
        <taxon>Bacillota</taxon>
        <taxon>Bacilli</taxon>
        <taxon>Bacillales</taxon>
        <taxon>Paenibacillaceae</taxon>
        <taxon>Paenibacillus</taxon>
    </lineage>
</organism>
<sequence length="683" mass="77196">MLVNGVKIMKVKMANRKKAWLVSTAAAFLGAAFLANSLLSSPEERTGQTSRAVLSGTAQNPVPPVNAEPSSSIGQPPATGEGVHQPLSKRIVEYHINVEYSPENQKLLGQQTVTWKNPGSQPVQELYMHLYPNAFASEKTTFMKESGGKLRRDEAKKGSFGDMELRSIKTEDETDLSSAMQFVQPDDGNPDDRTLIKITLPKPVAAGAAITLHTDFAVKLPQVFARMGITKDFVMAGQWFPKLAVYEPAGTRGRTAEGWNLHQYHGNSEFYADFGIFDVRVKVPADYIVAATGFPTKNPVVEAGKKTYQFYADDVHDFAWSASPNFKVFEEPYAAPNLPGVKIKLYLDPKHEPYKSRYMIAAKKALSRYSQWYGTYPYSTLSIVVPPEEANGAGGMEYPTLVTAWGASEGTPDLDLERVVVHEIGHQFWYGLVATNEFEEAWLDEGFTSYTEDKLMELEYGSKPNLPVEASYITSPAALQKNAWSYRSHSEYADNVYTRAKLVLKEIEHRVGLNTMDRIMKTYFQRWKFKHPGTRDFQTVVEEITKTKWTEFFDQYVYGSMMTDYAVDNIRIRQTNESGQSLYESSVLVRKFGGTVPAVPIRFHFADGSTTEKVWDGQGEQIEYKLTHKSPVDWVSLDPKYTMKLENRHINNYMKTEVDTTWRIRWTLGVVKLLETLFDTVAW</sequence>
<feature type="region of interest" description="Disordered" evidence="3">
    <location>
        <begin position="55"/>
        <end position="84"/>
    </location>
</feature>
<dbReference type="OrthoDB" id="9814383at2"/>
<dbReference type="GO" id="GO:0008237">
    <property type="term" value="F:metallopeptidase activity"/>
    <property type="evidence" value="ECO:0007669"/>
    <property type="project" value="InterPro"/>
</dbReference>
<dbReference type="Pfam" id="PF01433">
    <property type="entry name" value="Peptidase_M1"/>
    <property type="match status" value="1"/>
</dbReference>
<dbReference type="Gene3D" id="1.10.390.10">
    <property type="entry name" value="Neutral Protease Domain 2"/>
    <property type="match status" value="1"/>
</dbReference>
<evidence type="ECO:0000259" key="4">
    <source>
        <dbReference type="Pfam" id="PF01433"/>
    </source>
</evidence>
<dbReference type="SUPFAM" id="SSF55486">
    <property type="entry name" value="Metalloproteases ('zincins'), catalytic domain"/>
    <property type="match status" value="1"/>
</dbReference>
<gene>
    <name evidence="5" type="ORF">PC41400_29465</name>
</gene>
<comment type="cofactor">
    <cofactor evidence="2">
        <name>Zn(2+)</name>
        <dbReference type="ChEBI" id="CHEBI:29105"/>
    </cofactor>
    <text evidence="2">Binds 1 zinc ion per subunit.</text>
</comment>
<dbReference type="InterPro" id="IPR034015">
    <property type="entry name" value="M1_LTA4H"/>
</dbReference>
<feature type="binding site" evidence="2">
    <location>
        <position position="422"/>
    </location>
    <ligand>
        <name>Zn(2+)</name>
        <dbReference type="ChEBI" id="CHEBI:29105"/>
        <note>catalytic</note>
    </ligand>
</feature>
<name>A0A410X4M7_9BACL</name>
<dbReference type="Proteomes" id="UP000288943">
    <property type="component" value="Chromosome"/>
</dbReference>
<protein>
    <submittedName>
        <fullName evidence="5">EnpEP protein</fullName>
    </submittedName>
</protein>
<feature type="binding site" evidence="2">
    <location>
        <position position="426"/>
    </location>
    <ligand>
        <name>Zn(2+)</name>
        <dbReference type="ChEBI" id="CHEBI:29105"/>
        <note>catalytic</note>
    </ligand>
</feature>
<dbReference type="AlphaFoldDB" id="A0A410X4M7"/>
<dbReference type="CDD" id="cd09604">
    <property type="entry name" value="M1_APN_like"/>
    <property type="match status" value="1"/>
</dbReference>
<keyword evidence="2" id="KW-0862">Zinc</keyword>
<proteinExistence type="predicted"/>
<evidence type="ECO:0000313" key="5">
    <source>
        <dbReference type="EMBL" id="QAV21561.1"/>
    </source>
</evidence>
<dbReference type="GO" id="GO:0008270">
    <property type="term" value="F:zinc ion binding"/>
    <property type="evidence" value="ECO:0007669"/>
    <property type="project" value="InterPro"/>
</dbReference>
<evidence type="ECO:0000256" key="1">
    <source>
        <dbReference type="PIRSR" id="PIRSR634015-1"/>
    </source>
</evidence>
<evidence type="ECO:0000256" key="3">
    <source>
        <dbReference type="SAM" id="MobiDB-lite"/>
    </source>
</evidence>
<accession>A0A410X4M7</accession>